<reference evidence="5" key="1">
    <citation type="journal article" date="2019" name="Int. J. Syst. Evol. Microbiol.">
        <title>The Global Catalogue of Microorganisms (GCM) 10K type strain sequencing project: providing services to taxonomists for standard genome sequencing and annotation.</title>
        <authorList>
            <consortium name="The Broad Institute Genomics Platform"/>
            <consortium name="The Broad Institute Genome Sequencing Center for Infectious Disease"/>
            <person name="Wu L."/>
            <person name="Ma J."/>
        </authorList>
    </citation>
    <scope>NUCLEOTIDE SEQUENCE [LARGE SCALE GENOMIC DNA]</scope>
    <source>
        <strain evidence="5">TBRC 1276</strain>
    </source>
</reference>
<gene>
    <name evidence="4" type="ORF">ACFOY2_29035</name>
</gene>
<evidence type="ECO:0000259" key="3">
    <source>
        <dbReference type="Pfam" id="PF20703"/>
    </source>
</evidence>
<dbReference type="SUPFAM" id="SSF52540">
    <property type="entry name" value="P-loop containing nucleoside triphosphate hydrolases"/>
    <property type="match status" value="1"/>
</dbReference>
<dbReference type="InterPro" id="IPR015943">
    <property type="entry name" value="WD40/YVTN_repeat-like_dom_sf"/>
</dbReference>
<evidence type="ECO:0000256" key="1">
    <source>
        <dbReference type="ARBA" id="ARBA00022574"/>
    </source>
</evidence>
<dbReference type="InterPro" id="IPR027417">
    <property type="entry name" value="P-loop_NTPase"/>
</dbReference>
<dbReference type="SUPFAM" id="SSF69322">
    <property type="entry name" value="Tricorn protease domain 2"/>
    <property type="match status" value="1"/>
</dbReference>
<sequence length="1224" mass="133571">MSALPEQPADGEQARPDFHAAGEAVDSCPYPGLAPFEPEQARWFFGRDRLLEELTARLEEHTQHGGPLMVVAPSGAGKSSLLRAGLMPALEDGALPGSQYWLRLLFTPTARPMAALRASLETLPGIGSERAGEAIEAGAQQCARLLHETLRDGDADSDVSGPRLVVIVDQLEELFTQCPDEPERRRFIEVITELAGPGPEAGPPVALVVCGLRSDFYPRCADYPRLRAALQDGQVPVGPMSQDELREAIQYPARDVDVDVEPELVERLLSDLGATTGDGYEAGRLPLLAHALRATWQQRHGHTLTVDGYRVTGGIQRAVATTAERVFLGLDEADQQTARALFLRLVTISDGVDDVRRRVARTDLLSAGFDSGSTAAVVDAFTHGRLLTQNQDTVEITHEALLSAWPRLREWVEADREVLITHHALADAARRWHRHGRERGDLLQGTALDQAVTYALAGPRHLTPDLLERSFLDHSIRAVRRTGRNRTLLSAALAVLLAVAAGTAIVQGRTLAERSRTITHQGDEAVAARIAGQAADHLGLVDAATAKQLAVAAASLAPDAYATRRALSTLYNQPVLYTYRPPGVDGHWEWTETDTGRVEAAARSLGHEVKIIDVDQRKVTRTITLTGTPIAESGFTRIVSVSGDGKVVAVVRQDGTVGLWDTATGRAWPVAFRVSIPYIALNETGTRLVSPEGSGKALRTKVWDTATGKPVWEHPGSLAAGDGKYLIYARGTTLQWRDLETGQRTPRQRLVLDGEPISDLSVSPDGKILAVRQRGGNSLGIIRLDDVDKSGRIGKYGPGVPVPAGVRWLTIPPDSKGRIGFSSDNRYLNVGATIWDLDETYFNQPVFQYADTNCLDFVFGPGDRTLRCVRDDVTVLSLSALRDPVQLIPEYLDTAVTSTDGMTLALRRFDYRGVEIWDPIRRTLRATLPIPKPDWGKDPGRFELSQDGRLLAYIHGNGDIDIWDVASATRKNTLRTHHKLGARTPVAFSPDGKTLAVATLTGYTTRLDLWDVRSATRRATSTGRRQATTRVVAFSQLDEPSQILFSHDGRTVISAPDQGVVDVATGKRLTAPSTELFEPLALSKNGVLADRVGMDKTLTVYDGRTLRRLARARINSRFPRWMRFSPDGDLLAIAEGSSDQIRLWHVPSRTPYGPVLTSFPTSTIKTLAFTPDGSSVLALDDEGRLRTTLIAPGQIKAALCAQFGPLSEADWKTYIPEVPYRKTC</sequence>
<keyword evidence="5" id="KW-1185">Reference proteome</keyword>
<dbReference type="SUPFAM" id="SSF82171">
    <property type="entry name" value="DPP6 N-terminal domain-like"/>
    <property type="match status" value="1"/>
</dbReference>
<protein>
    <submittedName>
        <fullName evidence="4">NACHT and WD repeat domain-containing protein</fullName>
    </submittedName>
</protein>
<dbReference type="Proteomes" id="UP001595851">
    <property type="component" value="Unassembled WGS sequence"/>
</dbReference>
<proteinExistence type="predicted"/>
<feature type="domain" description="Novel STAND NTPase 1" evidence="3">
    <location>
        <begin position="29"/>
        <end position="439"/>
    </location>
</feature>
<evidence type="ECO:0000313" key="4">
    <source>
        <dbReference type="EMBL" id="MFC4011304.1"/>
    </source>
</evidence>
<keyword evidence="1" id="KW-0853">WD repeat</keyword>
<keyword evidence="2" id="KW-0677">Repeat</keyword>
<dbReference type="PANTHER" id="PTHR22847">
    <property type="entry name" value="WD40 REPEAT PROTEIN"/>
    <property type="match status" value="1"/>
</dbReference>
<evidence type="ECO:0000313" key="5">
    <source>
        <dbReference type="Proteomes" id="UP001595851"/>
    </source>
</evidence>
<dbReference type="Gene3D" id="2.130.10.10">
    <property type="entry name" value="YVTN repeat-like/Quinoprotein amine dehydrogenase"/>
    <property type="match status" value="3"/>
</dbReference>
<dbReference type="RefSeq" id="WP_379531257.1">
    <property type="nucleotide sequence ID" value="NZ_JBHSBI010000015.1"/>
</dbReference>
<dbReference type="Gene3D" id="3.40.50.300">
    <property type="entry name" value="P-loop containing nucleotide triphosphate hydrolases"/>
    <property type="match status" value="1"/>
</dbReference>
<name>A0ABV8GEG9_9ACTN</name>
<comment type="caution">
    <text evidence="4">The sequence shown here is derived from an EMBL/GenBank/DDBJ whole genome shotgun (WGS) entry which is preliminary data.</text>
</comment>
<evidence type="ECO:0000256" key="2">
    <source>
        <dbReference type="ARBA" id="ARBA00022737"/>
    </source>
</evidence>
<dbReference type="Pfam" id="PF20703">
    <property type="entry name" value="nSTAND1"/>
    <property type="match status" value="1"/>
</dbReference>
<accession>A0ABV8GEG9</accession>
<organism evidence="4 5">
    <name type="scientific">Nonomuraea purpurea</name>
    <dbReference type="NCBI Taxonomy" id="1849276"/>
    <lineage>
        <taxon>Bacteria</taxon>
        <taxon>Bacillati</taxon>
        <taxon>Actinomycetota</taxon>
        <taxon>Actinomycetes</taxon>
        <taxon>Streptosporangiales</taxon>
        <taxon>Streptosporangiaceae</taxon>
        <taxon>Nonomuraea</taxon>
    </lineage>
</organism>
<dbReference type="PANTHER" id="PTHR22847:SF637">
    <property type="entry name" value="WD REPEAT DOMAIN 5B"/>
    <property type="match status" value="1"/>
</dbReference>
<dbReference type="EMBL" id="JBHSBI010000015">
    <property type="protein sequence ID" value="MFC4011304.1"/>
    <property type="molecule type" value="Genomic_DNA"/>
</dbReference>
<dbReference type="InterPro" id="IPR049052">
    <property type="entry name" value="nSTAND1"/>
</dbReference>